<dbReference type="Proteomes" id="UP000192920">
    <property type="component" value="Unassembled WGS sequence"/>
</dbReference>
<dbReference type="InterPro" id="IPR009998">
    <property type="entry name" value="YfaZ"/>
</dbReference>
<comment type="subcellular location">
    <subcellularLocation>
        <location evidence="1">Cell outer membrane</location>
    </subcellularLocation>
</comment>
<dbReference type="AlphaFoldDB" id="A0A1Y6B578"/>
<feature type="chain" id="PRO_5013187257" evidence="2">
    <location>
        <begin position="20"/>
        <end position="175"/>
    </location>
</feature>
<name>A0A1Y6B578_9NEIS</name>
<evidence type="ECO:0000256" key="2">
    <source>
        <dbReference type="SAM" id="SignalP"/>
    </source>
</evidence>
<keyword evidence="2" id="KW-0732">Signal</keyword>
<dbReference type="EMBL" id="FXAG01000001">
    <property type="protein sequence ID" value="SME92866.1"/>
    <property type="molecule type" value="Genomic_DNA"/>
</dbReference>
<evidence type="ECO:0000313" key="4">
    <source>
        <dbReference type="Proteomes" id="UP000192920"/>
    </source>
</evidence>
<evidence type="ECO:0000256" key="1">
    <source>
        <dbReference type="ARBA" id="ARBA00004442"/>
    </source>
</evidence>
<gene>
    <name evidence="3" type="ORF">SAMN02745746_00117</name>
</gene>
<proteinExistence type="predicted"/>
<organism evidence="3 4">
    <name type="scientific">Pseudogulbenkiania subflava DSM 22618</name>
    <dbReference type="NCBI Taxonomy" id="1123014"/>
    <lineage>
        <taxon>Bacteria</taxon>
        <taxon>Pseudomonadati</taxon>
        <taxon>Pseudomonadota</taxon>
        <taxon>Betaproteobacteria</taxon>
        <taxon>Neisseriales</taxon>
        <taxon>Chromobacteriaceae</taxon>
        <taxon>Pseudogulbenkiania</taxon>
    </lineage>
</organism>
<dbReference type="RefSeq" id="WP_085274516.1">
    <property type="nucleotide sequence ID" value="NZ_FXAG01000001.1"/>
</dbReference>
<dbReference type="SUPFAM" id="SSF56925">
    <property type="entry name" value="OMPA-like"/>
    <property type="match status" value="1"/>
</dbReference>
<protein>
    <submittedName>
        <fullName evidence="3">YfaZ</fullName>
    </submittedName>
</protein>
<feature type="signal peptide" evidence="2">
    <location>
        <begin position="1"/>
        <end position="19"/>
    </location>
</feature>
<reference evidence="4" key="1">
    <citation type="submission" date="2017-04" db="EMBL/GenBank/DDBJ databases">
        <authorList>
            <person name="Varghese N."/>
            <person name="Submissions S."/>
        </authorList>
    </citation>
    <scope>NUCLEOTIDE SEQUENCE [LARGE SCALE GENOMIC DNA]</scope>
    <source>
        <strain evidence="4">DSM 22618</strain>
    </source>
</reference>
<dbReference type="GO" id="GO:0009279">
    <property type="term" value="C:cell outer membrane"/>
    <property type="evidence" value="ECO:0007669"/>
    <property type="project" value="UniProtKB-SubCell"/>
</dbReference>
<accession>A0A1Y6B578</accession>
<evidence type="ECO:0000313" key="3">
    <source>
        <dbReference type="EMBL" id="SME92866.1"/>
    </source>
</evidence>
<dbReference type="InterPro" id="IPR011250">
    <property type="entry name" value="OMP/PagP_B-barrel"/>
</dbReference>
<keyword evidence="4" id="KW-1185">Reference proteome</keyword>
<dbReference type="Pfam" id="PF07437">
    <property type="entry name" value="YfaZ"/>
    <property type="match status" value="1"/>
</dbReference>
<sequence length="175" mass="17996">MKKTTLLLGLVAISGLAQAGNLSLGAGDDFVTLSRTPNGLGLGFTADYLNNKHGDDSASVGLEFAVPAGPLTVAAGAKAIYVDADGYGSAAALGGRAALDLGSNFSLFGQGYFAPSGASSGSIREVNDVNAGVRWNPVPLFTVEAGYRYFDVKREDSQRNRTLADGPYVGVGLQF</sequence>